<evidence type="ECO:0000256" key="5">
    <source>
        <dbReference type="ARBA" id="ARBA00023186"/>
    </source>
</evidence>
<dbReference type="PANTHER" id="PTHR30251:SF7">
    <property type="entry name" value="FIMBRIAE CHAPARONE"/>
    <property type="match status" value="1"/>
</dbReference>
<dbReference type="InterPro" id="IPR008962">
    <property type="entry name" value="PapD-like_sf"/>
</dbReference>
<evidence type="ECO:0000259" key="8">
    <source>
        <dbReference type="Pfam" id="PF02753"/>
    </source>
</evidence>
<evidence type="ECO:0000256" key="3">
    <source>
        <dbReference type="ARBA" id="ARBA00022729"/>
    </source>
</evidence>
<dbReference type="InterPro" id="IPR036316">
    <property type="entry name" value="Pili_assmbl_chap_C_dom_sf"/>
</dbReference>
<dbReference type="Proteomes" id="UP001168524">
    <property type="component" value="Unassembled WGS sequence"/>
</dbReference>
<evidence type="ECO:0000259" key="7">
    <source>
        <dbReference type="Pfam" id="PF00345"/>
    </source>
</evidence>
<accession>A0ABT7WJ20</accession>
<evidence type="ECO:0000256" key="6">
    <source>
        <dbReference type="SAM" id="SignalP"/>
    </source>
</evidence>
<dbReference type="Gene3D" id="2.60.40.10">
    <property type="entry name" value="Immunoglobulins"/>
    <property type="match status" value="2"/>
</dbReference>
<keyword evidence="4" id="KW-0574">Periplasm</keyword>
<comment type="caution">
    <text evidence="9">The sequence shown here is derived from an EMBL/GenBank/DDBJ whole genome shotgun (WGS) entry which is preliminary data.</text>
</comment>
<proteinExistence type="inferred from homology"/>
<evidence type="ECO:0000256" key="2">
    <source>
        <dbReference type="ARBA" id="ARBA00007399"/>
    </source>
</evidence>
<evidence type="ECO:0000313" key="9">
    <source>
        <dbReference type="EMBL" id="MDN0012668.1"/>
    </source>
</evidence>
<name>A0ABT7WJ20_9GAMM</name>
<dbReference type="InterPro" id="IPR016147">
    <property type="entry name" value="Pili_assmbl_chaperone_N"/>
</dbReference>
<keyword evidence="10" id="KW-1185">Reference proteome</keyword>
<feature type="chain" id="PRO_5047295914" evidence="6">
    <location>
        <begin position="23"/>
        <end position="256"/>
    </location>
</feature>
<protein>
    <submittedName>
        <fullName evidence="9">Molecular chaperone</fullName>
    </submittedName>
</protein>
<dbReference type="RefSeq" id="WP_267978966.1">
    <property type="nucleotide sequence ID" value="NZ_JAPQKF010000001.1"/>
</dbReference>
<keyword evidence="3 6" id="KW-0732">Signal</keyword>
<dbReference type="InterPro" id="IPR013783">
    <property type="entry name" value="Ig-like_fold"/>
</dbReference>
<dbReference type="InterPro" id="IPR001829">
    <property type="entry name" value="Pili_assmbl_chaperone_bac"/>
</dbReference>
<dbReference type="SUPFAM" id="SSF49354">
    <property type="entry name" value="PapD-like"/>
    <property type="match status" value="1"/>
</dbReference>
<dbReference type="EMBL" id="JAUDZE010000001">
    <property type="protein sequence ID" value="MDN0012668.1"/>
    <property type="molecule type" value="Genomic_DNA"/>
</dbReference>
<evidence type="ECO:0000313" key="10">
    <source>
        <dbReference type="Proteomes" id="UP001168524"/>
    </source>
</evidence>
<dbReference type="InterPro" id="IPR016148">
    <property type="entry name" value="Pili_assmbl_chaperone_C"/>
</dbReference>
<reference evidence="9" key="1">
    <citation type="submission" date="2023-06" db="EMBL/GenBank/DDBJ databases">
        <title>Two novel species of Acinetobacter isolated from motorbike repairing workshop in Vietnam.</title>
        <authorList>
            <person name="Le N.T.T."/>
        </authorList>
    </citation>
    <scope>NUCLEOTIDE SEQUENCE</scope>
    <source>
        <strain evidence="9">VNH17</strain>
    </source>
</reference>
<dbReference type="Pfam" id="PF00345">
    <property type="entry name" value="PapD_N"/>
    <property type="match status" value="1"/>
</dbReference>
<evidence type="ECO:0000256" key="1">
    <source>
        <dbReference type="ARBA" id="ARBA00004418"/>
    </source>
</evidence>
<keyword evidence="5" id="KW-0143">Chaperone</keyword>
<dbReference type="InterPro" id="IPR050643">
    <property type="entry name" value="Periplasmic_pilus_chap"/>
</dbReference>
<dbReference type="Pfam" id="PF02753">
    <property type="entry name" value="PapD_C"/>
    <property type="match status" value="1"/>
</dbReference>
<comment type="similarity">
    <text evidence="2">Belongs to the periplasmic pilus chaperone family.</text>
</comment>
<dbReference type="PRINTS" id="PR00969">
    <property type="entry name" value="CHAPERONPILI"/>
</dbReference>
<feature type="domain" description="Pili assembly chaperone N-terminal" evidence="7">
    <location>
        <begin position="24"/>
        <end position="148"/>
    </location>
</feature>
<gene>
    <name evidence="9" type="ORF">QTA56_00240</name>
</gene>
<organism evidence="9 10">
    <name type="scientific">Acinetobacter thutiue</name>
    <dbReference type="NCBI Taxonomy" id="2998078"/>
    <lineage>
        <taxon>Bacteria</taxon>
        <taxon>Pseudomonadati</taxon>
        <taxon>Pseudomonadota</taxon>
        <taxon>Gammaproteobacteria</taxon>
        <taxon>Moraxellales</taxon>
        <taxon>Moraxellaceae</taxon>
        <taxon>Acinetobacter</taxon>
    </lineage>
</organism>
<dbReference type="SUPFAM" id="SSF49584">
    <property type="entry name" value="Periplasmic chaperone C-domain"/>
    <property type="match status" value="1"/>
</dbReference>
<feature type="signal peptide" evidence="6">
    <location>
        <begin position="1"/>
        <end position="22"/>
    </location>
</feature>
<sequence>MKWLNLIIPPLLVLLQSSMGYAGFATSSSRIIYTEGERERSLILSNINDYPIIAQTWVDDGQGNPDQANAPFVVLPAVFKMQPKAIQALRIVQNGSTMPQDRETVFWLNLYEIPGKTKEHMKPLEPNQARLDLAMNTQLKVFYRPKSLPKMELRQIAEQLHFSLQQQQGQWHLTCQNPTPYNVSFAGLTVVQGEQDVQVPQDMDMMTKALSQRAYLLPSDFNIIQPDRIIFSLIADEGKTYQGEFDYKLGKIKLEF</sequence>
<evidence type="ECO:0000256" key="4">
    <source>
        <dbReference type="ARBA" id="ARBA00022764"/>
    </source>
</evidence>
<dbReference type="PANTHER" id="PTHR30251">
    <property type="entry name" value="PILUS ASSEMBLY CHAPERONE"/>
    <property type="match status" value="1"/>
</dbReference>
<comment type="subcellular location">
    <subcellularLocation>
        <location evidence="1">Periplasm</location>
    </subcellularLocation>
</comment>
<feature type="domain" description="Pili assembly chaperone C-terminal" evidence="8">
    <location>
        <begin position="176"/>
        <end position="238"/>
    </location>
</feature>